<evidence type="ECO:0000259" key="4">
    <source>
        <dbReference type="Pfam" id="PF03328"/>
    </source>
</evidence>
<evidence type="ECO:0000256" key="1">
    <source>
        <dbReference type="ARBA" id="ARBA00001946"/>
    </source>
</evidence>
<keyword evidence="6" id="KW-1185">Reference proteome</keyword>
<comment type="caution">
    <text evidence="5">The sequence shown here is derived from an EMBL/GenBank/DDBJ whole genome shotgun (WGS) entry which is preliminary data.</text>
</comment>
<organism evidence="5 6">
    <name type="scientific">Mycolicibacterium komossense</name>
    <dbReference type="NCBI Taxonomy" id="1779"/>
    <lineage>
        <taxon>Bacteria</taxon>
        <taxon>Bacillati</taxon>
        <taxon>Actinomycetota</taxon>
        <taxon>Actinomycetes</taxon>
        <taxon>Mycobacteriales</taxon>
        <taxon>Mycobacteriaceae</taxon>
        <taxon>Mycolicibacterium</taxon>
    </lineage>
</organism>
<protein>
    <submittedName>
        <fullName evidence="5">CoA ester lyase</fullName>
    </submittedName>
</protein>
<dbReference type="InterPro" id="IPR040442">
    <property type="entry name" value="Pyrv_kinase-like_dom_sf"/>
</dbReference>
<dbReference type="Pfam" id="PF03328">
    <property type="entry name" value="HpcH_HpaI"/>
    <property type="match status" value="1"/>
</dbReference>
<keyword evidence="5" id="KW-0456">Lyase</keyword>
<evidence type="ECO:0000313" key="5">
    <source>
        <dbReference type="EMBL" id="MCV7226448.1"/>
    </source>
</evidence>
<evidence type="ECO:0000313" key="6">
    <source>
        <dbReference type="Proteomes" id="UP001526201"/>
    </source>
</evidence>
<dbReference type="PANTHER" id="PTHR32308:SF10">
    <property type="entry name" value="CITRATE LYASE SUBUNIT BETA"/>
    <property type="match status" value="1"/>
</dbReference>
<dbReference type="InterPro" id="IPR011206">
    <property type="entry name" value="Citrate_lyase_beta/mcl1/mcl2"/>
</dbReference>
<gene>
    <name evidence="5" type="ORF">H7J73_10440</name>
</gene>
<dbReference type="InterPro" id="IPR005000">
    <property type="entry name" value="Aldolase/citrate-lyase_domain"/>
</dbReference>
<evidence type="ECO:0000256" key="3">
    <source>
        <dbReference type="ARBA" id="ARBA00022842"/>
    </source>
</evidence>
<sequence length="269" mass="27803">MVDPLSLARTLLFVPGDRPGRFDKAKSSGADGVILDLEDAVAAPAKEEARAHVANWLTGGTAAVVRINAVDTPWFADDVAALRGTGCTVMLPKSSAEGIEAVGAVLGEQTRVIALVETAAGVMAASSVCAAPHVIRLAFGSIDFSTELGVAADDREALLHARSVLVLASVAAGLAPPLDGVTTDLTSGDQAGTDAAYASRLGFTGKMCIHPIQVEAVNSAFEPDPAQREWARTVLAGAAGGAAKVDGHMVDAPVLERARRLLDRHQLRR</sequence>
<dbReference type="InterPro" id="IPR015813">
    <property type="entry name" value="Pyrv/PenolPyrv_kinase-like_dom"/>
</dbReference>
<accession>A0ABT3CAF1</accession>
<dbReference type="Proteomes" id="UP001526201">
    <property type="component" value="Unassembled WGS sequence"/>
</dbReference>
<name>A0ABT3CAF1_9MYCO</name>
<keyword evidence="3" id="KW-0460">Magnesium</keyword>
<keyword evidence="2" id="KW-0479">Metal-binding</keyword>
<evidence type="ECO:0000256" key="2">
    <source>
        <dbReference type="ARBA" id="ARBA00022723"/>
    </source>
</evidence>
<feature type="domain" description="HpcH/HpaI aldolase/citrate lyase" evidence="4">
    <location>
        <begin position="9"/>
        <end position="211"/>
    </location>
</feature>
<comment type="cofactor">
    <cofactor evidence="1">
        <name>Mg(2+)</name>
        <dbReference type="ChEBI" id="CHEBI:18420"/>
    </cofactor>
</comment>
<dbReference type="GO" id="GO:0016829">
    <property type="term" value="F:lyase activity"/>
    <property type="evidence" value="ECO:0007669"/>
    <property type="project" value="UniProtKB-KW"/>
</dbReference>
<dbReference type="EMBL" id="JACKTY010000024">
    <property type="protein sequence ID" value="MCV7226448.1"/>
    <property type="molecule type" value="Genomic_DNA"/>
</dbReference>
<reference evidence="5 6" key="1">
    <citation type="journal article" date="2022" name="BMC Genomics">
        <title>Comparative genome analysis of mycobacteria focusing on tRNA and non-coding RNA.</title>
        <authorList>
            <person name="Behra P.R.K."/>
            <person name="Pettersson B.M.F."/>
            <person name="Ramesh M."/>
            <person name="Das S."/>
            <person name="Dasgupta S."/>
            <person name="Kirsebom L.A."/>
        </authorList>
    </citation>
    <scope>NUCLEOTIDE SEQUENCE [LARGE SCALE GENOMIC DNA]</scope>
    <source>
        <strain evidence="5 6">DSM 44078</strain>
    </source>
</reference>
<dbReference type="Gene3D" id="3.20.20.60">
    <property type="entry name" value="Phosphoenolpyruvate-binding domains"/>
    <property type="match status" value="1"/>
</dbReference>
<dbReference type="PIRSF" id="PIRSF015582">
    <property type="entry name" value="Cit_lyase_B"/>
    <property type="match status" value="1"/>
</dbReference>
<dbReference type="PANTHER" id="PTHR32308">
    <property type="entry name" value="LYASE BETA SUBUNIT, PUTATIVE (AFU_ORTHOLOGUE AFUA_4G13030)-RELATED"/>
    <property type="match status" value="1"/>
</dbReference>
<proteinExistence type="predicted"/>
<dbReference type="RefSeq" id="WP_264067304.1">
    <property type="nucleotide sequence ID" value="NZ_JACKTY010000024.1"/>
</dbReference>
<dbReference type="SUPFAM" id="SSF51621">
    <property type="entry name" value="Phosphoenolpyruvate/pyruvate domain"/>
    <property type="match status" value="1"/>
</dbReference>